<name>A0A1B9J3K7_9TREE</name>
<evidence type="ECO:0000313" key="1">
    <source>
        <dbReference type="EMBL" id="OCF62244.1"/>
    </source>
</evidence>
<dbReference type="EMBL" id="KI669459">
    <property type="protein sequence ID" value="OCF62244.1"/>
    <property type="molecule type" value="Genomic_DNA"/>
</dbReference>
<evidence type="ECO:0000313" key="2">
    <source>
        <dbReference type="Proteomes" id="UP000092583"/>
    </source>
</evidence>
<accession>A0A1B9J3K7</accession>
<reference evidence="1 2" key="1">
    <citation type="submission" date="2013-07" db="EMBL/GenBank/DDBJ databases">
        <title>The Genome Sequence of Kwoniella mangroviensis CBS10435.</title>
        <authorList>
            <consortium name="The Broad Institute Genome Sequencing Platform"/>
            <person name="Cuomo C."/>
            <person name="Litvintseva A."/>
            <person name="Chen Y."/>
            <person name="Heitman J."/>
            <person name="Sun S."/>
            <person name="Springer D."/>
            <person name="Dromer F."/>
            <person name="Young S.K."/>
            <person name="Zeng Q."/>
            <person name="Gargeya S."/>
            <person name="Fitzgerald M."/>
            <person name="Abouelleil A."/>
            <person name="Alvarado L."/>
            <person name="Berlin A.M."/>
            <person name="Chapman S.B."/>
            <person name="Dewar J."/>
            <person name="Goldberg J."/>
            <person name="Griggs A."/>
            <person name="Gujja S."/>
            <person name="Hansen M."/>
            <person name="Howarth C."/>
            <person name="Imamovic A."/>
            <person name="Larimer J."/>
            <person name="McCowan C."/>
            <person name="Murphy C."/>
            <person name="Pearson M."/>
            <person name="Priest M."/>
            <person name="Roberts A."/>
            <person name="Saif S."/>
            <person name="Shea T."/>
            <person name="Sykes S."/>
            <person name="Wortman J."/>
            <person name="Nusbaum C."/>
            <person name="Birren B."/>
        </authorList>
    </citation>
    <scope>NUCLEOTIDE SEQUENCE [LARGE SCALE GENOMIC DNA]</scope>
    <source>
        <strain evidence="1 2">CBS 10435</strain>
    </source>
</reference>
<gene>
    <name evidence="1" type="ORF">L486_01912</name>
</gene>
<sequence>MATDDQDIDTSTSGKSFEITIYRQAEGDPSNWVPVKIPFTPWDDPDEWTFPSPEMPRCWPEFFKEDRVLQEKYAALYKSHHAWQKACFTEEDETKVIQMEGVSLPLTVVIIIPT</sequence>
<dbReference type="Proteomes" id="UP000092583">
    <property type="component" value="Unassembled WGS sequence"/>
</dbReference>
<protein>
    <submittedName>
        <fullName evidence="1">Uncharacterized protein</fullName>
    </submittedName>
</protein>
<organism evidence="1 2">
    <name type="scientific">Kwoniella mangroviensis CBS 10435</name>
    <dbReference type="NCBI Taxonomy" id="1331196"/>
    <lineage>
        <taxon>Eukaryota</taxon>
        <taxon>Fungi</taxon>
        <taxon>Dikarya</taxon>
        <taxon>Basidiomycota</taxon>
        <taxon>Agaricomycotina</taxon>
        <taxon>Tremellomycetes</taxon>
        <taxon>Tremellales</taxon>
        <taxon>Cryptococcaceae</taxon>
        <taxon>Kwoniella</taxon>
    </lineage>
</organism>
<keyword evidence="2" id="KW-1185">Reference proteome</keyword>
<reference evidence="2" key="2">
    <citation type="submission" date="2013-12" db="EMBL/GenBank/DDBJ databases">
        <title>Evolution of pathogenesis and genome organization in the Tremellales.</title>
        <authorList>
            <person name="Cuomo C."/>
            <person name="Litvintseva A."/>
            <person name="Heitman J."/>
            <person name="Chen Y."/>
            <person name="Sun S."/>
            <person name="Springer D."/>
            <person name="Dromer F."/>
            <person name="Young S."/>
            <person name="Zeng Q."/>
            <person name="Chapman S."/>
            <person name="Gujja S."/>
            <person name="Saif S."/>
            <person name="Birren B."/>
        </authorList>
    </citation>
    <scope>NUCLEOTIDE SEQUENCE [LARGE SCALE GENOMIC DNA]</scope>
    <source>
        <strain evidence="2">CBS 10435</strain>
    </source>
</reference>
<proteinExistence type="predicted"/>
<dbReference type="AlphaFoldDB" id="A0A1B9J3K7"/>